<protein>
    <submittedName>
        <fullName evidence="1">Uncharacterized protein</fullName>
    </submittedName>
</protein>
<dbReference type="AlphaFoldDB" id="A0AA41ZIR5"/>
<proteinExistence type="predicted"/>
<dbReference type="EMBL" id="JAPIVE010000005">
    <property type="protein sequence ID" value="MCX2525496.1"/>
    <property type="molecule type" value="Genomic_DNA"/>
</dbReference>
<accession>A0AA41ZIR5</accession>
<evidence type="ECO:0000313" key="1">
    <source>
        <dbReference type="EMBL" id="MCX2525496.1"/>
    </source>
</evidence>
<reference evidence="1" key="1">
    <citation type="submission" date="2022-11" db="EMBL/GenBank/DDBJ databases">
        <title>Larsenimonas rhizosphaerae sp. nov., isolated from a tidal mudflat.</title>
        <authorList>
            <person name="Lee S.D."/>
            <person name="Kim I.S."/>
        </authorList>
    </citation>
    <scope>NUCLEOTIDE SEQUENCE</scope>
    <source>
        <strain evidence="1">GH2-1</strain>
    </source>
</reference>
<dbReference type="Proteomes" id="UP001165678">
    <property type="component" value="Unassembled WGS sequence"/>
</dbReference>
<name>A0AA41ZIR5_9GAMM</name>
<organism evidence="1 2">
    <name type="scientific">Larsenimonas rhizosphaerae</name>
    <dbReference type="NCBI Taxonomy" id="2944682"/>
    <lineage>
        <taxon>Bacteria</taxon>
        <taxon>Pseudomonadati</taxon>
        <taxon>Pseudomonadota</taxon>
        <taxon>Gammaproteobacteria</taxon>
        <taxon>Oceanospirillales</taxon>
        <taxon>Halomonadaceae</taxon>
        <taxon>Larsenimonas</taxon>
    </lineage>
</organism>
<gene>
    <name evidence="1" type="ORF">OQ287_14715</name>
</gene>
<sequence>MSFLKWLFRREKESSYASRRRHASEIDTTPDIPQAFGYKTSWFAIKSDQSKKVADLFEIQNQKPSNWASGLSCSFQNKIFVSPPINGWIFVVSQSLPFIGDPLIPTAEDMIQRYSHIADNFENVQFFGSHRVVDAAVYAWAVNGKWQRIFSISEGEVHSNYGLYSEPERQLNILNLSELSCRAATDRITKAFEEYEESESLINDMPIVVEETYILELAGLLSINPIKLDKTHEPLGVGIIGEQPAWMTE</sequence>
<evidence type="ECO:0000313" key="2">
    <source>
        <dbReference type="Proteomes" id="UP001165678"/>
    </source>
</evidence>
<dbReference type="RefSeq" id="WP_265896933.1">
    <property type="nucleotide sequence ID" value="NZ_JAPIVE010000005.1"/>
</dbReference>
<comment type="caution">
    <text evidence="1">The sequence shown here is derived from an EMBL/GenBank/DDBJ whole genome shotgun (WGS) entry which is preliminary data.</text>
</comment>
<keyword evidence="2" id="KW-1185">Reference proteome</keyword>